<proteinExistence type="predicted"/>
<accession>A0A8J6Y221</accession>
<dbReference type="EMBL" id="JACXWD010000057">
    <property type="protein sequence ID" value="MBD3869053.1"/>
    <property type="molecule type" value="Genomic_DNA"/>
</dbReference>
<keyword evidence="1" id="KW-0732">Signal</keyword>
<dbReference type="AlphaFoldDB" id="A0A8J6Y221"/>
<comment type="caution">
    <text evidence="2">The sequence shown here is derived from an EMBL/GenBank/DDBJ whole genome shotgun (WGS) entry which is preliminary data.</text>
</comment>
<protein>
    <submittedName>
        <fullName evidence="2">Outer membrane beta-barrel protein</fullName>
    </submittedName>
</protein>
<gene>
    <name evidence="2" type="ORF">IFK94_13095</name>
</gene>
<feature type="chain" id="PRO_5035148355" evidence="1">
    <location>
        <begin position="24"/>
        <end position="416"/>
    </location>
</feature>
<sequence>MGITLRILGLALCLLFAAQPAIAAGDDPLEPPDLSEYLRWGFLRVRPGLAVSNFGHDDNVFYNASDPRGDITLTVTPALDGLILLGSRGFMTFSENIDYTLYKKFNELNTLDHTGRYRLTLPFRNAGLFVDTELARLHERPIDLQDARTIRRSAAVAVGAIMRLGWRTTVELAHARTEFNHTDEDFGSTDRTIGDVKDRTENKWTARGAYVLVGRTRLTLEIADRSLEFDNPFLGSLPGVVRNLDQRTFLPGVDFGIGGALSGRIHYGYTRLDYDDPALTDYRGIVGRTALTYHMKGSSRITLDAERRVDFSVWENNSYLLDNRRSIRVTRFLNRYFGLEGLYSRGTVEIPEPVQGVPRRDRVTEYSLGVVARIFENELGRKIEYALRLRDREQISSVTGFNQSRRTITLSADVGF</sequence>
<dbReference type="Pfam" id="PF10082">
    <property type="entry name" value="BBP2_2"/>
    <property type="match status" value="1"/>
</dbReference>
<dbReference type="InterPro" id="IPR018759">
    <property type="entry name" value="BBP2_2"/>
</dbReference>
<evidence type="ECO:0000256" key="1">
    <source>
        <dbReference type="SAM" id="SignalP"/>
    </source>
</evidence>
<reference evidence="2 3" key="1">
    <citation type="submission" date="2020-08" db="EMBL/GenBank/DDBJ databases">
        <title>Acidobacteriota in marine sediments use diverse sulfur dissimilation pathways.</title>
        <authorList>
            <person name="Wasmund K."/>
        </authorList>
    </citation>
    <scope>NUCLEOTIDE SEQUENCE [LARGE SCALE GENOMIC DNA]</scope>
    <source>
        <strain evidence="2">MAG AM4</strain>
    </source>
</reference>
<organism evidence="2 3">
    <name type="scientific">Candidatus Polarisedimenticola svalbardensis</name>
    <dbReference type="NCBI Taxonomy" id="2886004"/>
    <lineage>
        <taxon>Bacteria</taxon>
        <taxon>Pseudomonadati</taxon>
        <taxon>Acidobacteriota</taxon>
        <taxon>Candidatus Polarisedimenticolia</taxon>
        <taxon>Candidatus Polarisedimenticolales</taxon>
        <taxon>Candidatus Polarisedimenticolaceae</taxon>
        <taxon>Candidatus Polarisedimenticola</taxon>
    </lineage>
</organism>
<dbReference type="Proteomes" id="UP000648239">
    <property type="component" value="Unassembled WGS sequence"/>
</dbReference>
<name>A0A8J6Y221_9BACT</name>
<evidence type="ECO:0000313" key="3">
    <source>
        <dbReference type="Proteomes" id="UP000648239"/>
    </source>
</evidence>
<evidence type="ECO:0000313" key="2">
    <source>
        <dbReference type="EMBL" id="MBD3869053.1"/>
    </source>
</evidence>
<feature type="signal peptide" evidence="1">
    <location>
        <begin position="1"/>
        <end position="23"/>
    </location>
</feature>